<evidence type="ECO:0000256" key="1">
    <source>
        <dbReference type="SAM" id="MobiDB-lite"/>
    </source>
</evidence>
<dbReference type="EMBL" id="MN739346">
    <property type="protein sequence ID" value="QHS99742.1"/>
    <property type="molecule type" value="Genomic_DNA"/>
</dbReference>
<accession>A0A6C0C5Z6</accession>
<sequence>MGNLLSICLKIDNGPNNNNNNNNKYELHINSPKDIEYRFKAPIKTRSTSPIRHNKFENVELE</sequence>
<proteinExistence type="predicted"/>
<name>A0A6C0C5Z6_9ZZZZ</name>
<organism evidence="2">
    <name type="scientific">viral metagenome</name>
    <dbReference type="NCBI Taxonomy" id="1070528"/>
    <lineage>
        <taxon>unclassified sequences</taxon>
        <taxon>metagenomes</taxon>
        <taxon>organismal metagenomes</taxon>
    </lineage>
</organism>
<dbReference type="AlphaFoldDB" id="A0A6C0C5Z6"/>
<feature type="region of interest" description="Disordered" evidence="1">
    <location>
        <begin position="41"/>
        <end position="62"/>
    </location>
</feature>
<evidence type="ECO:0000313" key="2">
    <source>
        <dbReference type="EMBL" id="QHS99742.1"/>
    </source>
</evidence>
<reference evidence="2" key="1">
    <citation type="journal article" date="2020" name="Nature">
        <title>Giant virus diversity and host interactions through global metagenomics.</title>
        <authorList>
            <person name="Schulz F."/>
            <person name="Roux S."/>
            <person name="Paez-Espino D."/>
            <person name="Jungbluth S."/>
            <person name="Walsh D.A."/>
            <person name="Denef V.J."/>
            <person name="McMahon K.D."/>
            <person name="Konstantinidis K.T."/>
            <person name="Eloe-Fadrosh E.A."/>
            <person name="Kyrpides N.C."/>
            <person name="Woyke T."/>
        </authorList>
    </citation>
    <scope>NUCLEOTIDE SEQUENCE</scope>
    <source>
        <strain evidence="2">GVMAG-M-3300020187-37</strain>
    </source>
</reference>
<protein>
    <submittedName>
        <fullName evidence="2">Uncharacterized protein</fullName>
    </submittedName>
</protein>